<sequence>MFAISGSHPVYSAVPCESDCSDVIRMCTCDSPRRGDLLTKIRPVPDHRLCGTVIGTTAAPIVDVERLLNA</sequence>
<keyword evidence="2" id="KW-1185">Reference proteome</keyword>
<dbReference type="Proteomes" id="UP001307889">
    <property type="component" value="Chromosome 8"/>
</dbReference>
<evidence type="ECO:0000313" key="1">
    <source>
        <dbReference type="EMBL" id="BES97183.1"/>
    </source>
</evidence>
<evidence type="ECO:0000313" key="2">
    <source>
        <dbReference type="Proteomes" id="UP001307889"/>
    </source>
</evidence>
<protein>
    <submittedName>
        <fullName evidence="1">Uncharacterized protein</fullName>
    </submittedName>
</protein>
<proteinExistence type="predicted"/>
<name>A0ABN7AYD3_9HEMI</name>
<accession>A0ABN7AYD3</accession>
<reference evidence="1 2" key="1">
    <citation type="submission" date="2023-09" db="EMBL/GenBank/DDBJ databases">
        <title>Nesidiocoris tenuis whole genome shotgun sequence.</title>
        <authorList>
            <person name="Shibata T."/>
            <person name="Shimoda M."/>
            <person name="Kobayashi T."/>
            <person name="Uehara T."/>
        </authorList>
    </citation>
    <scope>NUCLEOTIDE SEQUENCE [LARGE SCALE GENOMIC DNA]</scope>
    <source>
        <strain evidence="1 2">Japan</strain>
    </source>
</reference>
<gene>
    <name evidence="1" type="ORF">NTJ_09997</name>
</gene>
<organism evidence="1 2">
    <name type="scientific">Nesidiocoris tenuis</name>
    <dbReference type="NCBI Taxonomy" id="355587"/>
    <lineage>
        <taxon>Eukaryota</taxon>
        <taxon>Metazoa</taxon>
        <taxon>Ecdysozoa</taxon>
        <taxon>Arthropoda</taxon>
        <taxon>Hexapoda</taxon>
        <taxon>Insecta</taxon>
        <taxon>Pterygota</taxon>
        <taxon>Neoptera</taxon>
        <taxon>Paraneoptera</taxon>
        <taxon>Hemiptera</taxon>
        <taxon>Heteroptera</taxon>
        <taxon>Panheteroptera</taxon>
        <taxon>Cimicomorpha</taxon>
        <taxon>Miridae</taxon>
        <taxon>Dicyphina</taxon>
        <taxon>Nesidiocoris</taxon>
    </lineage>
</organism>
<dbReference type="EMBL" id="AP028916">
    <property type="protein sequence ID" value="BES97183.1"/>
    <property type="molecule type" value="Genomic_DNA"/>
</dbReference>